<accession>A0A4V0WPM4</accession>
<proteinExistence type="predicted"/>
<keyword evidence="2" id="KW-1185">Reference proteome</keyword>
<comment type="caution">
    <text evidence="1">The sequence shown here is derived from an EMBL/GenBank/DDBJ whole genome shotgun (WGS) entry which is preliminary data.</text>
</comment>
<evidence type="ECO:0008006" key="3">
    <source>
        <dbReference type="Google" id="ProtNLM"/>
    </source>
</evidence>
<reference evidence="2" key="1">
    <citation type="submission" date="2019-02" db="EMBL/GenBank/DDBJ databases">
        <title>Draft genome sequence of Enterococcus sp. Gos25-1.</title>
        <authorList>
            <person name="Tanaka N."/>
            <person name="Shiwa Y."/>
            <person name="Fujita N."/>
        </authorList>
    </citation>
    <scope>NUCLEOTIDE SEQUENCE [LARGE SCALE GENOMIC DNA]</scope>
    <source>
        <strain evidence="2">Gos25-1</strain>
    </source>
</reference>
<dbReference type="Proteomes" id="UP000290567">
    <property type="component" value="Unassembled WGS sequence"/>
</dbReference>
<organism evidence="1 2">
    <name type="scientific">Enterococcus florum</name>
    <dbReference type="NCBI Taxonomy" id="2480627"/>
    <lineage>
        <taxon>Bacteria</taxon>
        <taxon>Bacillati</taxon>
        <taxon>Bacillota</taxon>
        <taxon>Bacilli</taxon>
        <taxon>Lactobacillales</taxon>
        <taxon>Enterococcaceae</taxon>
        <taxon>Enterococcus</taxon>
    </lineage>
</organism>
<dbReference type="OrthoDB" id="2193479at2"/>
<dbReference type="RefSeq" id="WP_146622792.1">
    <property type="nucleotide sequence ID" value="NZ_BJCC01000017.1"/>
</dbReference>
<dbReference type="EMBL" id="BJCC01000017">
    <property type="protein sequence ID" value="GCF94369.1"/>
    <property type="molecule type" value="Genomic_DNA"/>
</dbReference>
<evidence type="ECO:0000313" key="2">
    <source>
        <dbReference type="Proteomes" id="UP000290567"/>
    </source>
</evidence>
<dbReference type="AlphaFoldDB" id="A0A4V0WPM4"/>
<protein>
    <recommendedName>
        <fullName evidence="3">DUF2187 domain-containing protein</fullName>
    </recommendedName>
</protein>
<evidence type="ECO:0000313" key="1">
    <source>
        <dbReference type="EMBL" id="GCF94369.1"/>
    </source>
</evidence>
<name>A0A4V0WPM4_9ENTE</name>
<gene>
    <name evidence="1" type="ORF">NRIC_22600</name>
</gene>
<sequence>MAYNQTAPAFLMEVKENSYNTQFLVGDQITFAFAEASRQLKGTVMKKYTHSCLVDISQDSTLSETEITAYNGKVIVNYKWIQGVDMHDA</sequence>